<keyword evidence="13 35" id="KW-1133">Transmembrane helix</keyword>
<comment type="catalytic activity">
    <reaction evidence="26">
        <text>hypotaurine + NADPH + O2 + H(+) = taurine + NADP(+) + H2O</text>
        <dbReference type="Rhea" id="RHEA:69819"/>
        <dbReference type="ChEBI" id="CHEBI:15377"/>
        <dbReference type="ChEBI" id="CHEBI:15378"/>
        <dbReference type="ChEBI" id="CHEBI:15379"/>
        <dbReference type="ChEBI" id="CHEBI:57783"/>
        <dbReference type="ChEBI" id="CHEBI:57853"/>
        <dbReference type="ChEBI" id="CHEBI:58349"/>
        <dbReference type="ChEBI" id="CHEBI:507393"/>
        <dbReference type="EC" id="1.14.13.8"/>
    </reaction>
    <physiologicalReaction direction="left-to-right" evidence="26">
        <dbReference type="Rhea" id="RHEA:69820"/>
    </physiologicalReaction>
</comment>
<comment type="catalytic activity">
    <reaction evidence="31">
        <text>N,N-dimethylaniline + NADPH + O2 + H(+) = N,N-dimethylaniline N-oxide + NADP(+) + H2O</text>
        <dbReference type="Rhea" id="RHEA:24468"/>
        <dbReference type="ChEBI" id="CHEBI:15377"/>
        <dbReference type="ChEBI" id="CHEBI:15378"/>
        <dbReference type="ChEBI" id="CHEBI:15379"/>
        <dbReference type="ChEBI" id="CHEBI:16269"/>
        <dbReference type="ChEBI" id="CHEBI:17735"/>
        <dbReference type="ChEBI" id="CHEBI:57783"/>
        <dbReference type="ChEBI" id="CHEBI:58349"/>
        <dbReference type="EC" id="1.14.13.8"/>
    </reaction>
    <physiologicalReaction direction="left-to-right" evidence="31">
        <dbReference type="Rhea" id="RHEA:24469"/>
    </physiologicalReaction>
</comment>
<dbReference type="InterPro" id="IPR002257">
    <property type="entry name" value="Flavin_mOase_5"/>
</dbReference>
<comment type="catalytic activity">
    <reaction evidence="27">
        <text>trimethylamine + NADPH + O2 = trimethylamine N-oxide + NADP(+) + H2O</text>
        <dbReference type="Rhea" id="RHEA:31979"/>
        <dbReference type="ChEBI" id="CHEBI:15377"/>
        <dbReference type="ChEBI" id="CHEBI:15379"/>
        <dbReference type="ChEBI" id="CHEBI:15724"/>
        <dbReference type="ChEBI" id="CHEBI:57783"/>
        <dbReference type="ChEBI" id="CHEBI:58349"/>
        <dbReference type="ChEBI" id="CHEBI:58389"/>
        <dbReference type="EC" id="1.14.13.148"/>
    </reaction>
    <physiologicalReaction direction="left-to-right" evidence="27">
        <dbReference type="Rhea" id="RHEA:31980"/>
    </physiologicalReaction>
</comment>
<dbReference type="RefSeq" id="XP_042191713.1">
    <property type="nucleotide sequence ID" value="XM_042335779.1"/>
</dbReference>
<evidence type="ECO:0000256" key="35">
    <source>
        <dbReference type="SAM" id="Phobius"/>
    </source>
</evidence>
<keyword evidence="10 33" id="KW-0274">FAD</keyword>
<keyword evidence="11" id="KW-0492">Microsome</keyword>
<keyword evidence="6" id="KW-0597">Phosphoprotein</keyword>
<comment type="catalytic activity">
    <reaction evidence="24">
        <text>NADPH + O2 + H(+) = H2O2 + NADP(+)</text>
        <dbReference type="Rhea" id="RHEA:11260"/>
        <dbReference type="ChEBI" id="CHEBI:15378"/>
        <dbReference type="ChEBI" id="CHEBI:15379"/>
        <dbReference type="ChEBI" id="CHEBI:16240"/>
        <dbReference type="ChEBI" id="CHEBI:57783"/>
        <dbReference type="ChEBI" id="CHEBI:58349"/>
        <dbReference type="EC" id="1.6.3.1"/>
    </reaction>
    <physiologicalReaction direction="left-to-right" evidence="24">
        <dbReference type="Rhea" id="RHEA:11261"/>
    </physiologicalReaction>
</comment>
<dbReference type="InterPro" id="IPR000960">
    <property type="entry name" value="Flavin_mOase"/>
</dbReference>
<keyword evidence="12 33" id="KW-0521">NADP</keyword>
<evidence type="ECO:0000256" key="8">
    <source>
        <dbReference type="ARBA" id="ARBA00022692"/>
    </source>
</evidence>
<evidence type="ECO:0000256" key="14">
    <source>
        <dbReference type="ARBA" id="ARBA00023002"/>
    </source>
</evidence>
<dbReference type="GO" id="GO:0016174">
    <property type="term" value="F:NAD(P)H oxidase H2O2-forming activity"/>
    <property type="evidence" value="ECO:0007669"/>
    <property type="project" value="UniProtKB-EC"/>
</dbReference>
<evidence type="ECO:0000256" key="1">
    <source>
        <dbReference type="ARBA" id="ARBA00001974"/>
    </source>
</evidence>
<dbReference type="EC" id="1.-.-.-" evidence="34"/>
<dbReference type="RefSeq" id="XP_042191712.1">
    <property type="nucleotide sequence ID" value="XM_042335778.1"/>
</dbReference>
<feature type="transmembrane region" description="Helical" evidence="35">
    <location>
        <begin position="236"/>
        <end position="257"/>
    </location>
</feature>
<sequence>MVKRVAIIGAGTSGLVAIKSCLDEGLEPICFERFGDIGGLWNYQGEVTPERASLYKSLLSNVSKGTMCFSDYPIPEDYPLYMRSDSVLEYHRLYAKQFDLLKYIRFKHTITSVKKRADFASSGQWDVVTKDGNDKVASEIFDAVMVCTGLHTDSYIPFDSFPGIEKFRGKYMHSKDFKEPEVFQGKKVLIVGIANSAGDLAVEISKHAKKVFLSSRRGTWIMHRITQDGSPMDMVILNRFVIFLLTVLPLCLINWFAKKTFNFLFNHDNHGPEPEHRFLSECPMINDDLPSCIKSGNVLMKRNLKRFTETAVIFEDGTVEEDIEVVIFATGYTYRFPFLDEKVVKVENNHAGLYKYVYPPQLEKPTLVFIGYIQPIGAVMPISELQSRGATRVFKGLIKLPSTNDMIADVMKIKEITTKKYGTSQGHAAQVDWIAYLDSLADMIGVKPSKMLFLSDPLLAFQIFFGPCTAFQYRLTEPGKWPEARKIILTQWSRIFRAPKSCLLANDEKQSSMPLMLQLLAAFVVLAAVLFFFLGA</sequence>
<evidence type="ECO:0000256" key="11">
    <source>
        <dbReference type="ARBA" id="ARBA00022848"/>
    </source>
</evidence>
<dbReference type="EMBL" id="JW865516">
    <property type="protein sequence ID" value="AFO98033.1"/>
    <property type="molecule type" value="mRNA"/>
</dbReference>
<dbReference type="InterPro" id="IPR050346">
    <property type="entry name" value="FMO-like"/>
</dbReference>
<comment type="subcellular location">
    <subcellularLocation>
        <location evidence="2">Endoplasmic reticulum membrane</location>
        <topology evidence="2">Single-pass membrane protein</topology>
    </subcellularLocation>
    <subcellularLocation>
        <location evidence="3">Microsome membrane</location>
    </subcellularLocation>
</comment>
<evidence type="ECO:0000256" key="5">
    <source>
        <dbReference type="ARBA" id="ARBA00022481"/>
    </source>
</evidence>
<dbReference type="Gene3D" id="3.50.50.60">
    <property type="entry name" value="FAD/NAD(P)-binding domain"/>
    <property type="match status" value="2"/>
</dbReference>
<dbReference type="GO" id="GO:0047822">
    <property type="term" value="F:hypotaurine monooxygenase activity"/>
    <property type="evidence" value="ECO:0007669"/>
    <property type="project" value="RHEA"/>
</dbReference>
<evidence type="ECO:0000256" key="2">
    <source>
        <dbReference type="ARBA" id="ARBA00004389"/>
    </source>
</evidence>
<comment type="catalytic activity">
    <reaction evidence="23">
        <text>sulcatone + NADPH + O2 + H(+) = 4-methylpent-3-en-1-yl acetate + NADP(+) + H2O</text>
        <dbReference type="Rhea" id="RHEA:54864"/>
        <dbReference type="ChEBI" id="CHEBI:15377"/>
        <dbReference type="ChEBI" id="CHEBI:15378"/>
        <dbReference type="ChEBI" id="CHEBI:15379"/>
        <dbReference type="ChEBI" id="CHEBI:16310"/>
        <dbReference type="ChEBI" id="CHEBI:57783"/>
        <dbReference type="ChEBI" id="CHEBI:58349"/>
        <dbReference type="ChEBI" id="CHEBI:138373"/>
    </reaction>
    <physiologicalReaction direction="left-to-right" evidence="23">
        <dbReference type="Rhea" id="RHEA:54865"/>
    </physiologicalReaction>
</comment>
<dbReference type="PANTHER" id="PTHR23023">
    <property type="entry name" value="DIMETHYLANILINE MONOOXYGENASE"/>
    <property type="match status" value="1"/>
</dbReference>
<evidence type="ECO:0000256" key="4">
    <source>
        <dbReference type="ARBA" id="ARBA00009183"/>
    </source>
</evidence>
<evidence type="ECO:0000256" key="33">
    <source>
        <dbReference type="PIRNR" id="PIRNR000332"/>
    </source>
</evidence>
<dbReference type="GO" id="GO:0004499">
    <property type="term" value="F:N,N-dimethylaniline monooxygenase activity"/>
    <property type="evidence" value="ECO:0007669"/>
    <property type="project" value="UniProtKB-UniRule"/>
</dbReference>
<comment type="function">
    <text evidence="19">Broad spectrum monooxygenase that catalyzes the oxygenation of a wide variety of nitrogen- and sulfur-containing compounds including xenobiotics. Catalyzes the S-oxygenation of hypotaurine to produce taurine, an organic osmolyte involved in cell volume regulation as well as a variety of cytoprotective and developmental processes. In vitro, catalyzes the N-oxygenation of trimethylamine (TMA) to produce trimethylamine N-oxide (TMAO) and could therefore participate to the detoxification of this compound that is generated by the action of gut microbiota from dietary precursors such as choline, choline containing compounds, betaine or L-carnitine.</text>
</comment>
<dbReference type="PIRSF" id="PIRSF000332">
    <property type="entry name" value="FMO"/>
    <property type="match status" value="1"/>
</dbReference>
<evidence type="ECO:0000256" key="21">
    <source>
        <dbReference type="ARBA" id="ARBA00047426"/>
    </source>
</evidence>
<evidence type="ECO:0000256" key="13">
    <source>
        <dbReference type="ARBA" id="ARBA00022989"/>
    </source>
</evidence>
<comment type="catalytic activity">
    <reaction evidence="30">
        <text>heptan-4-one + NADPH + O2 + H(+) = propyl butanoate + NADP(+) + H2O</text>
        <dbReference type="Rhea" id="RHEA:54852"/>
        <dbReference type="ChEBI" id="CHEBI:15377"/>
        <dbReference type="ChEBI" id="CHEBI:15378"/>
        <dbReference type="ChEBI" id="CHEBI:15379"/>
        <dbReference type="ChEBI" id="CHEBI:57783"/>
        <dbReference type="ChEBI" id="CHEBI:58349"/>
        <dbReference type="ChEBI" id="CHEBI:89484"/>
        <dbReference type="ChEBI" id="CHEBI:89719"/>
    </reaction>
    <physiologicalReaction direction="left-to-right" evidence="30">
        <dbReference type="Rhea" id="RHEA:54853"/>
    </physiologicalReaction>
</comment>
<comment type="catalytic activity">
    <reaction evidence="32">
        <text>octan-3-one + NADPH + O2 + H(+) = pentyl propanoate + NADP(+) + H2O</text>
        <dbReference type="Rhea" id="RHEA:54840"/>
        <dbReference type="ChEBI" id="CHEBI:15377"/>
        <dbReference type="ChEBI" id="CHEBI:15378"/>
        <dbReference type="ChEBI" id="CHEBI:15379"/>
        <dbReference type="ChEBI" id="CHEBI:57783"/>
        <dbReference type="ChEBI" id="CHEBI:58349"/>
        <dbReference type="ChEBI" id="CHEBI:80946"/>
        <dbReference type="ChEBI" id="CHEBI:87373"/>
    </reaction>
    <physiologicalReaction direction="left-to-right" evidence="32">
        <dbReference type="Rhea" id="RHEA:54841"/>
    </physiologicalReaction>
</comment>
<evidence type="ECO:0000256" key="27">
    <source>
        <dbReference type="ARBA" id="ARBA00048088"/>
    </source>
</evidence>
<evidence type="ECO:0000256" key="18">
    <source>
        <dbReference type="ARBA" id="ARBA00045722"/>
    </source>
</evidence>
<evidence type="ECO:0000256" key="20">
    <source>
        <dbReference type="ARBA" id="ARBA00047338"/>
    </source>
</evidence>
<dbReference type="InterPro" id="IPR020946">
    <property type="entry name" value="Flavin_mOase-like"/>
</dbReference>
<dbReference type="GeneID" id="103180025"/>
<keyword evidence="16" id="KW-0443">Lipid metabolism</keyword>
<proteinExistence type="evidence at transcript level"/>
<evidence type="ECO:0000256" key="19">
    <source>
        <dbReference type="ARBA" id="ARBA00045957"/>
    </source>
</evidence>
<accession>V9KI45</accession>
<evidence type="ECO:0000256" key="29">
    <source>
        <dbReference type="ARBA" id="ARBA00048989"/>
    </source>
</evidence>
<keyword evidence="7 33" id="KW-0285">Flavoprotein</keyword>
<dbReference type="GO" id="GO:0005789">
    <property type="term" value="C:endoplasmic reticulum membrane"/>
    <property type="evidence" value="ECO:0007669"/>
    <property type="project" value="UniProtKB-SubCell"/>
</dbReference>
<evidence type="ECO:0000256" key="26">
    <source>
        <dbReference type="ARBA" id="ARBA00048041"/>
    </source>
</evidence>
<organism evidence="36">
    <name type="scientific">Callorhinchus milii</name>
    <name type="common">Ghost shark</name>
    <dbReference type="NCBI Taxonomy" id="7868"/>
    <lineage>
        <taxon>Eukaryota</taxon>
        <taxon>Metazoa</taxon>
        <taxon>Chordata</taxon>
        <taxon>Craniata</taxon>
        <taxon>Vertebrata</taxon>
        <taxon>Chondrichthyes</taxon>
        <taxon>Holocephali</taxon>
        <taxon>Chimaeriformes</taxon>
        <taxon>Callorhinchidae</taxon>
        <taxon>Callorhinchus</taxon>
    </lineage>
</organism>
<comment type="catalytic activity">
    <reaction evidence="20">
        <text>hypotaurine + NADH + O2 + H(+) = taurine + NAD(+) + H2O</text>
        <dbReference type="Rhea" id="RHEA:74111"/>
        <dbReference type="ChEBI" id="CHEBI:15377"/>
        <dbReference type="ChEBI" id="CHEBI:15378"/>
        <dbReference type="ChEBI" id="CHEBI:15379"/>
        <dbReference type="ChEBI" id="CHEBI:57540"/>
        <dbReference type="ChEBI" id="CHEBI:57853"/>
        <dbReference type="ChEBI" id="CHEBI:57945"/>
        <dbReference type="ChEBI" id="CHEBI:507393"/>
        <dbReference type="EC" id="1.14.13.8"/>
    </reaction>
    <physiologicalReaction direction="left-to-right" evidence="20">
        <dbReference type="Rhea" id="RHEA:74112"/>
    </physiologicalReaction>
</comment>
<evidence type="ECO:0000256" key="22">
    <source>
        <dbReference type="ARBA" id="ARBA00047574"/>
    </source>
</evidence>
<name>V9KI45_CALMI</name>
<keyword evidence="8 35" id="KW-0812">Transmembrane</keyword>
<comment type="function">
    <text evidence="18">Acts as a Baeyer-Villiger monooxygenase on a broad range of substrates. Catalyzes the insertion of an oxygen atom into a carbon-carbon bond adjacent to a carbonyl, which converts ketones to esters. Active on diverse carbonyl compounds, whereas soft nucleophiles are mostly non- or poorly reactive. In contrast with other forms of FMO it is non- or poorly active on 'classical' substrates such as drugs, pesticides, and dietary components containing soft nucleophilic heteroatoms. Able to oxidize drug molecules bearing a carbonyl group on an aliphatic chain, such as nabumetone and pentoxifylline. Also, in the absence of substrates, shows slow but yet significant NADPH oxidase activity. Acts as a positive modulator of cholesterol biosynthesis as well as glucose homeostasis, promoting metabolic aging via pleiotropic effects.</text>
</comment>
<evidence type="ECO:0000256" key="3">
    <source>
        <dbReference type="ARBA" id="ARBA00004524"/>
    </source>
</evidence>
<keyword evidence="9 33" id="KW-0256">Endoplasmic reticulum</keyword>
<keyword evidence="15 33" id="KW-0503">Monooxygenase</keyword>
<evidence type="ECO:0000256" key="12">
    <source>
        <dbReference type="ARBA" id="ARBA00022857"/>
    </source>
</evidence>
<comment type="catalytic activity">
    <reaction evidence="21">
        <text>hexan-3-one + NADPH + O2 + H(+) = propyl propanoate + NADP(+) + H2O</text>
        <dbReference type="Rhea" id="RHEA:54848"/>
        <dbReference type="ChEBI" id="CHEBI:15377"/>
        <dbReference type="ChEBI" id="CHEBI:15378"/>
        <dbReference type="ChEBI" id="CHEBI:15379"/>
        <dbReference type="ChEBI" id="CHEBI:57783"/>
        <dbReference type="ChEBI" id="CHEBI:58349"/>
        <dbReference type="ChEBI" id="CHEBI:89828"/>
        <dbReference type="ChEBI" id="CHEBI:89891"/>
    </reaction>
    <physiologicalReaction direction="left-to-right" evidence="21">
        <dbReference type="Rhea" id="RHEA:54849"/>
    </physiologicalReaction>
</comment>
<dbReference type="PRINTS" id="PR01125">
    <property type="entry name" value="FMOXYGENASE5"/>
</dbReference>
<dbReference type="PRINTS" id="PR00370">
    <property type="entry name" value="FMOXYGENASE"/>
</dbReference>
<feature type="transmembrane region" description="Helical" evidence="35">
    <location>
        <begin position="515"/>
        <end position="534"/>
    </location>
</feature>
<keyword evidence="14 33" id="KW-0560">Oxidoreductase</keyword>
<evidence type="ECO:0000256" key="28">
    <source>
        <dbReference type="ARBA" id="ARBA00048459"/>
    </source>
</evidence>
<keyword evidence="5" id="KW-0488">Methylation</keyword>
<evidence type="ECO:0000256" key="24">
    <source>
        <dbReference type="ARBA" id="ARBA00047864"/>
    </source>
</evidence>
<dbReference type="GO" id="GO:0006629">
    <property type="term" value="P:lipid metabolic process"/>
    <property type="evidence" value="ECO:0007669"/>
    <property type="project" value="UniProtKB-KW"/>
</dbReference>
<evidence type="ECO:0000256" key="6">
    <source>
        <dbReference type="ARBA" id="ARBA00022553"/>
    </source>
</evidence>
<comment type="catalytic activity">
    <reaction evidence="29">
        <text>(2E)-geranial + NADPH + O2 + H(+) = (1E)-2,6-dimethylhepta-1,5-dien-1-yl formate + NADP(+) + H2O</text>
        <dbReference type="Rhea" id="RHEA:54860"/>
        <dbReference type="ChEBI" id="CHEBI:15377"/>
        <dbReference type="ChEBI" id="CHEBI:15378"/>
        <dbReference type="ChEBI" id="CHEBI:15379"/>
        <dbReference type="ChEBI" id="CHEBI:16980"/>
        <dbReference type="ChEBI" id="CHEBI:57783"/>
        <dbReference type="ChEBI" id="CHEBI:58349"/>
        <dbReference type="ChEBI" id="CHEBI:138375"/>
    </reaction>
    <physiologicalReaction direction="left-to-right" evidence="29">
        <dbReference type="Rhea" id="RHEA:54861"/>
    </physiologicalReaction>
</comment>
<comment type="cofactor">
    <cofactor evidence="1 33 34">
        <name>FAD</name>
        <dbReference type="ChEBI" id="CHEBI:57692"/>
    </cofactor>
</comment>
<dbReference type="KEGG" id="cmk:103180025"/>
<dbReference type="GO" id="GO:0050661">
    <property type="term" value="F:NADP binding"/>
    <property type="evidence" value="ECO:0007669"/>
    <property type="project" value="InterPro"/>
</dbReference>
<evidence type="ECO:0000256" key="30">
    <source>
        <dbReference type="ARBA" id="ARBA00048990"/>
    </source>
</evidence>
<protein>
    <recommendedName>
        <fullName evidence="34">Flavin-containing monooxygenase</fullName>
        <ecNumber evidence="34">1.-.-.-</ecNumber>
    </recommendedName>
</protein>
<dbReference type="GO" id="GO:0050660">
    <property type="term" value="F:flavin adenine dinucleotide binding"/>
    <property type="evidence" value="ECO:0007669"/>
    <property type="project" value="InterPro"/>
</dbReference>
<evidence type="ECO:0000256" key="25">
    <source>
        <dbReference type="ARBA" id="ARBA00047977"/>
    </source>
</evidence>
<evidence type="ECO:0000256" key="9">
    <source>
        <dbReference type="ARBA" id="ARBA00022824"/>
    </source>
</evidence>
<evidence type="ECO:0000256" key="17">
    <source>
        <dbReference type="ARBA" id="ARBA00023136"/>
    </source>
</evidence>
<evidence type="ECO:0000256" key="7">
    <source>
        <dbReference type="ARBA" id="ARBA00022630"/>
    </source>
</evidence>
<dbReference type="AlphaFoldDB" id="V9KI45"/>
<reference evidence="36" key="1">
    <citation type="journal article" date="2014" name="Nature">
        <title>Elephant shark genome provides unique insights into gnathostome evolution.</title>
        <authorList>
            <consortium name="International Elephant Shark Genome Sequencing Consortium"/>
            <person name="Venkatesh B."/>
            <person name="Lee A.P."/>
            <person name="Ravi V."/>
            <person name="Maurya A.K."/>
            <person name="Lian M.M."/>
            <person name="Swann J.B."/>
            <person name="Ohta Y."/>
            <person name="Flajnik M.F."/>
            <person name="Sutoh Y."/>
            <person name="Kasahara M."/>
            <person name="Hoon S."/>
            <person name="Gangu V."/>
            <person name="Roy S.W."/>
            <person name="Irimia M."/>
            <person name="Korzh V."/>
            <person name="Kondrychyn I."/>
            <person name="Lim Z.W."/>
            <person name="Tay B.H."/>
            <person name="Tohari S."/>
            <person name="Kong K.W."/>
            <person name="Ho S."/>
            <person name="Lorente-Galdos B."/>
            <person name="Quilez J."/>
            <person name="Marques-Bonet T."/>
            <person name="Raney B.J."/>
            <person name="Ingham P.W."/>
            <person name="Tay A."/>
            <person name="Hillier L.W."/>
            <person name="Minx P."/>
            <person name="Boehm T."/>
            <person name="Wilson R.K."/>
            <person name="Brenner S."/>
            <person name="Warren W.C."/>
        </authorList>
    </citation>
    <scope>NUCLEOTIDE SEQUENCE</scope>
    <source>
        <tissue evidence="36">Liver</tissue>
    </source>
</reference>
<evidence type="ECO:0000256" key="23">
    <source>
        <dbReference type="ARBA" id="ARBA00047855"/>
    </source>
</evidence>
<evidence type="ECO:0000256" key="34">
    <source>
        <dbReference type="RuleBase" id="RU361177"/>
    </source>
</evidence>
<evidence type="ECO:0000256" key="31">
    <source>
        <dbReference type="ARBA" id="ARBA00049443"/>
    </source>
</evidence>
<dbReference type="InterPro" id="IPR036188">
    <property type="entry name" value="FAD/NAD-bd_sf"/>
</dbReference>
<dbReference type="SUPFAM" id="SSF51905">
    <property type="entry name" value="FAD/NAD(P)-binding domain"/>
    <property type="match status" value="2"/>
</dbReference>
<comment type="catalytic activity">
    <reaction evidence="28">
        <text>octan-3-one + NADPH + O2 + H(+) = ethyl hexanoate + NADP(+) + H2O</text>
        <dbReference type="Rhea" id="RHEA:54856"/>
        <dbReference type="ChEBI" id="CHEBI:15377"/>
        <dbReference type="ChEBI" id="CHEBI:15378"/>
        <dbReference type="ChEBI" id="CHEBI:15379"/>
        <dbReference type="ChEBI" id="CHEBI:57783"/>
        <dbReference type="ChEBI" id="CHEBI:58349"/>
        <dbReference type="ChEBI" id="CHEBI:80946"/>
        <dbReference type="ChEBI" id="CHEBI:86055"/>
    </reaction>
    <physiologicalReaction direction="left-to-right" evidence="28">
        <dbReference type="Rhea" id="RHEA:54857"/>
    </physiologicalReaction>
</comment>
<evidence type="ECO:0000256" key="15">
    <source>
        <dbReference type="ARBA" id="ARBA00023033"/>
    </source>
</evidence>
<dbReference type="GO" id="GO:0034899">
    <property type="term" value="F:trimethylamine monooxygenase activity"/>
    <property type="evidence" value="ECO:0007669"/>
    <property type="project" value="UniProtKB-EC"/>
</dbReference>
<comment type="catalytic activity">
    <reaction evidence="22">
        <text>heptan-2-one + NADPH + O2 + H(+) = pentyl acetate + NADP(+) + H2O</text>
        <dbReference type="Rhea" id="RHEA:54836"/>
        <dbReference type="ChEBI" id="CHEBI:5672"/>
        <dbReference type="ChEBI" id="CHEBI:15377"/>
        <dbReference type="ChEBI" id="CHEBI:15378"/>
        <dbReference type="ChEBI" id="CHEBI:15379"/>
        <dbReference type="ChEBI" id="CHEBI:57783"/>
        <dbReference type="ChEBI" id="CHEBI:58349"/>
        <dbReference type="ChEBI" id="CHEBI:87362"/>
    </reaction>
    <physiologicalReaction direction="left-to-right" evidence="22">
        <dbReference type="Rhea" id="RHEA:54837"/>
    </physiologicalReaction>
</comment>
<comment type="similarity">
    <text evidence="4 33 34">Belongs to the FMO family.</text>
</comment>
<evidence type="ECO:0000256" key="10">
    <source>
        <dbReference type="ARBA" id="ARBA00022827"/>
    </source>
</evidence>
<evidence type="ECO:0000256" key="32">
    <source>
        <dbReference type="ARBA" id="ARBA00049475"/>
    </source>
</evidence>
<comment type="catalytic activity">
    <reaction evidence="25">
        <text>hexan-3-one + NADPH + O2 + H(+) = ethyl butanoate + NADP(+) + H2O</text>
        <dbReference type="Rhea" id="RHEA:54844"/>
        <dbReference type="ChEBI" id="CHEBI:15377"/>
        <dbReference type="ChEBI" id="CHEBI:15378"/>
        <dbReference type="ChEBI" id="CHEBI:15379"/>
        <dbReference type="ChEBI" id="CHEBI:57783"/>
        <dbReference type="ChEBI" id="CHEBI:58349"/>
        <dbReference type="ChEBI" id="CHEBI:88764"/>
        <dbReference type="ChEBI" id="CHEBI:89891"/>
    </reaction>
    <physiologicalReaction direction="left-to-right" evidence="25">
        <dbReference type="Rhea" id="RHEA:54845"/>
    </physiologicalReaction>
</comment>
<dbReference type="OrthoDB" id="66881at2759"/>
<evidence type="ECO:0000256" key="16">
    <source>
        <dbReference type="ARBA" id="ARBA00023098"/>
    </source>
</evidence>
<evidence type="ECO:0000313" key="36">
    <source>
        <dbReference type="EMBL" id="AFO98033.1"/>
    </source>
</evidence>
<dbReference type="FunFam" id="3.50.50.60:FF:000159">
    <property type="entry name" value="Dimethylaniline monooxygenase [N-oxide-forming]"/>
    <property type="match status" value="1"/>
</dbReference>
<dbReference type="Pfam" id="PF00743">
    <property type="entry name" value="FMO-like"/>
    <property type="match status" value="1"/>
</dbReference>
<keyword evidence="17 33" id="KW-0472">Membrane</keyword>